<dbReference type="Proteomes" id="UP000824078">
    <property type="component" value="Unassembled WGS sequence"/>
</dbReference>
<evidence type="ECO:0000256" key="7">
    <source>
        <dbReference type="ARBA" id="ARBA00052497"/>
    </source>
</evidence>
<dbReference type="PROSITE" id="PS00061">
    <property type="entry name" value="ADH_SHORT"/>
    <property type="match status" value="1"/>
</dbReference>
<keyword evidence="2" id="KW-0560">Oxidoreductase</keyword>
<keyword evidence="4" id="KW-0753">Steroid metabolism</keyword>
<dbReference type="EMBL" id="DVMQ01000018">
    <property type="protein sequence ID" value="HIU24619.1"/>
    <property type="molecule type" value="Genomic_DNA"/>
</dbReference>
<dbReference type="InterPro" id="IPR002347">
    <property type="entry name" value="SDR_fam"/>
</dbReference>
<dbReference type="InterPro" id="IPR036291">
    <property type="entry name" value="NAD(P)-bd_dom_sf"/>
</dbReference>
<dbReference type="EC" id="1.1.1.391" evidence="9"/>
<dbReference type="GO" id="GO:0008202">
    <property type="term" value="P:steroid metabolic process"/>
    <property type="evidence" value="ECO:0007669"/>
    <property type="project" value="UniProtKB-KW"/>
</dbReference>
<gene>
    <name evidence="12" type="ORF">IAD17_06825</name>
</gene>
<evidence type="ECO:0000313" key="12">
    <source>
        <dbReference type="EMBL" id="HIU24619.1"/>
    </source>
</evidence>
<accession>A0A9D1HY07</accession>
<dbReference type="GO" id="GO:0016491">
    <property type="term" value="F:oxidoreductase activity"/>
    <property type="evidence" value="ECO:0007669"/>
    <property type="project" value="UniProtKB-KW"/>
</dbReference>
<evidence type="ECO:0000256" key="8">
    <source>
        <dbReference type="ARBA" id="ARBA00052953"/>
    </source>
</evidence>
<evidence type="ECO:0000256" key="4">
    <source>
        <dbReference type="ARBA" id="ARBA00023221"/>
    </source>
</evidence>
<protein>
    <recommendedName>
        <fullName evidence="9">3beta-hydroxycholanate 3-dehydrogenase (NAD(+))</fullName>
        <ecNumber evidence="9">1.1.1.391</ecNumber>
    </recommendedName>
    <alternativeName>
        <fullName evidence="10">NAD-dependent bile acid 3beta-dehydrogenase</fullName>
    </alternativeName>
</protein>
<dbReference type="PRINTS" id="PR00080">
    <property type="entry name" value="SDRFAMILY"/>
</dbReference>
<reference evidence="12" key="2">
    <citation type="journal article" date="2021" name="PeerJ">
        <title>Extensive microbial diversity within the chicken gut microbiome revealed by metagenomics and culture.</title>
        <authorList>
            <person name="Gilroy R."/>
            <person name="Ravi A."/>
            <person name="Getino M."/>
            <person name="Pursley I."/>
            <person name="Horton D.L."/>
            <person name="Alikhan N.F."/>
            <person name="Baker D."/>
            <person name="Gharbi K."/>
            <person name="Hall N."/>
            <person name="Watson M."/>
            <person name="Adriaenssens E.M."/>
            <person name="Foster-Nyarko E."/>
            <person name="Jarju S."/>
            <person name="Secka A."/>
            <person name="Antonio M."/>
            <person name="Oren A."/>
            <person name="Chaudhuri R.R."/>
            <person name="La Ragione R."/>
            <person name="Hildebrand F."/>
            <person name="Pallen M.J."/>
        </authorList>
    </citation>
    <scope>NUCLEOTIDE SEQUENCE</scope>
    <source>
        <strain evidence="12">ChiHjej12B11-29160</strain>
    </source>
</reference>
<dbReference type="PRINTS" id="PR00081">
    <property type="entry name" value="GDHRDH"/>
</dbReference>
<evidence type="ECO:0000313" key="13">
    <source>
        <dbReference type="Proteomes" id="UP000824078"/>
    </source>
</evidence>
<dbReference type="Pfam" id="PF00106">
    <property type="entry name" value="adh_short"/>
    <property type="match status" value="1"/>
</dbReference>
<dbReference type="PANTHER" id="PTHR44196">
    <property type="entry name" value="DEHYDROGENASE/REDUCTASE SDR FAMILY MEMBER 7B"/>
    <property type="match status" value="1"/>
</dbReference>
<comment type="catalytic activity">
    <reaction evidence="8">
        <text>3-oxo-5beta-cholan-24-oate + NADH + H(+) = isolithocholate + NAD(+)</text>
        <dbReference type="Rhea" id="RHEA:47508"/>
        <dbReference type="ChEBI" id="CHEBI:11867"/>
        <dbReference type="ChEBI" id="CHEBI:15378"/>
        <dbReference type="ChEBI" id="CHEBI:57540"/>
        <dbReference type="ChEBI" id="CHEBI:57945"/>
        <dbReference type="ChEBI" id="CHEBI:87728"/>
        <dbReference type="EC" id="1.1.1.391"/>
    </reaction>
    <physiologicalReaction direction="left-to-right" evidence="8">
        <dbReference type="Rhea" id="RHEA:47509"/>
    </physiologicalReaction>
</comment>
<evidence type="ECO:0000256" key="3">
    <source>
        <dbReference type="ARBA" id="ARBA00023098"/>
    </source>
</evidence>
<sequence>MGCNSIAGYRAVVTGAGSGIGRSLALRLVDLGCNVVITGRTKERLDAVCNEASGAGSIQSFPMDVGEPTDVARLATHLQEMGGVDIIINNAGALVNTSIDETSIDEFDAVMRTNVRGPFLMCKTFLPQLRSSEHGTIINIGSAASHNAYPNQTAYGASKHALLGMSKSLARELAKDDVRVHVLCPGGIATGMLSGVRDDLREQKLMTPEDIADIVEFLLTHRGNAVIDEIDVRRCGKEPWPWC</sequence>
<dbReference type="PANTHER" id="PTHR44196:SF1">
    <property type="entry name" value="DEHYDROGENASE_REDUCTASE SDR FAMILY MEMBER 7B"/>
    <property type="match status" value="1"/>
</dbReference>
<dbReference type="GO" id="GO:0016020">
    <property type="term" value="C:membrane"/>
    <property type="evidence" value="ECO:0007669"/>
    <property type="project" value="TreeGrafter"/>
</dbReference>
<dbReference type="SUPFAM" id="SSF51735">
    <property type="entry name" value="NAD(P)-binding Rossmann-fold domains"/>
    <property type="match status" value="1"/>
</dbReference>
<comment type="similarity">
    <text evidence="1 11">Belongs to the short-chain dehydrogenases/reductases (SDR) family.</text>
</comment>
<name>A0A9D1HY07_9ACTN</name>
<evidence type="ECO:0000256" key="5">
    <source>
        <dbReference type="ARBA" id="ARBA00050257"/>
    </source>
</evidence>
<comment type="caution">
    <text evidence="12">The sequence shown here is derived from an EMBL/GenBank/DDBJ whole genome shotgun (WGS) entry which is preliminary data.</text>
</comment>
<comment type="catalytic activity">
    <reaction evidence="5">
        <text>12alpha-hydroxy-3-oxo-5beta-cholan-24-oate + NADH + H(+) = isodeoxycholate + NAD(+)</text>
        <dbReference type="Rhea" id="RHEA:47492"/>
        <dbReference type="ChEBI" id="CHEBI:15378"/>
        <dbReference type="ChEBI" id="CHEBI:57540"/>
        <dbReference type="ChEBI" id="CHEBI:57945"/>
        <dbReference type="ChEBI" id="CHEBI:87733"/>
        <dbReference type="ChEBI" id="CHEBI:87734"/>
    </reaction>
    <physiologicalReaction direction="left-to-right" evidence="5">
        <dbReference type="Rhea" id="RHEA:47493"/>
    </physiologicalReaction>
</comment>
<evidence type="ECO:0000256" key="6">
    <source>
        <dbReference type="ARBA" id="ARBA00050953"/>
    </source>
</evidence>
<dbReference type="CDD" id="cd05233">
    <property type="entry name" value="SDR_c"/>
    <property type="match status" value="1"/>
</dbReference>
<keyword evidence="3" id="KW-0443">Lipid metabolism</keyword>
<evidence type="ECO:0000256" key="10">
    <source>
        <dbReference type="ARBA" id="ARBA00081284"/>
    </source>
</evidence>
<dbReference type="InterPro" id="IPR020904">
    <property type="entry name" value="Sc_DH/Rdtase_CS"/>
</dbReference>
<proteinExistence type="inferred from homology"/>
<organism evidence="12 13">
    <name type="scientific">Candidatus Coprovicinus avistercoris</name>
    <dbReference type="NCBI Taxonomy" id="2840754"/>
    <lineage>
        <taxon>Bacteria</taxon>
        <taxon>Bacillati</taxon>
        <taxon>Actinomycetota</taxon>
        <taxon>Coriobacteriia</taxon>
        <taxon>Coriobacteriales</taxon>
        <taxon>Coriobacteriaceae</taxon>
        <taxon>Coriobacteriaceae incertae sedis</taxon>
        <taxon>Candidatus Coprovicinus</taxon>
    </lineage>
</organism>
<dbReference type="Gene3D" id="3.40.50.720">
    <property type="entry name" value="NAD(P)-binding Rossmann-like Domain"/>
    <property type="match status" value="1"/>
</dbReference>
<reference evidence="12" key="1">
    <citation type="submission" date="2020-10" db="EMBL/GenBank/DDBJ databases">
        <authorList>
            <person name="Gilroy R."/>
        </authorList>
    </citation>
    <scope>NUCLEOTIDE SEQUENCE</scope>
    <source>
        <strain evidence="12">ChiHjej12B11-29160</strain>
    </source>
</reference>
<evidence type="ECO:0000256" key="1">
    <source>
        <dbReference type="ARBA" id="ARBA00006484"/>
    </source>
</evidence>
<dbReference type="AlphaFoldDB" id="A0A9D1HY07"/>
<evidence type="ECO:0000256" key="2">
    <source>
        <dbReference type="ARBA" id="ARBA00023002"/>
    </source>
</evidence>
<comment type="catalytic activity">
    <reaction evidence="7">
        <text>7alpha,12alpha-dihydroxy-3-oxo-5beta-cholan-24-oate + NADH + H(+) = isocholate + NAD(+)</text>
        <dbReference type="Rhea" id="RHEA:47512"/>
        <dbReference type="ChEBI" id="CHEBI:15378"/>
        <dbReference type="ChEBI" id="CHEBI:57540"/>
        <dbReference type="ChEBI" id="CHEBI:57945"/>
        <dbReference type="ChEBI" id="CHEBI:87735"/>
        <dbReference type="ChEBI" id="CHEBI:87736"/>
    </reaction>
    <physiologicalReaction direction="left-to-right" evidence="7">
        <dbReference type="Rhea" id="RHEA:47513"/>
    </physiologicalReaction>
</comment>
<dbReference type="FunFam" id="3.40.50.720:FF:000084">
    <property type="entry name" value="Short-chain dehydrogenase reductase"/>
    <property type="match status" value="1"/>
</dbReference>
<comment type="catalytic activity">
    <reaction evidence="6">
        <text>3-oxochenodeoxycholate + NADH + H(+) = isochenodeoxycholate + NAD(+)</text>
        <dbReference type="Rhea" id="RHEA:47516"/>
        <dbReference type="ChEBI" id="CHEBI:15378"/>
        <dbReference type="ChEBI" id="CHEBI:57540"/>
        <dbReference type="ChEBI" id="CHEBI:57945"/>
        <dbReference type="ChEBI" id="CHEBI:87730"/>
        <dbReference type="ChEBI" id="CHEBI:87731"/>
    </reaction>
    <physiologicalReaction direction="left-to-right" evidence="6">
        <dbReference type="Rhea" id="RHEA:47517"/>
    </physiologicalReaction>
</comment>
<evidence type="ECO:0000256" key="9">
    <source>
        <dbReference type="ARBA" id="ARBA00067031"/>
    </source>
</evidence>
<evidence type="ECO:0000256" key="11">
    <source>
        <dbReference type="RuleBase" id="RU000363"/>
    </source>
</evidence>